<gene>
    <name evidence="4" type="ORF">nbrc107696_43670</name>
</gene>
<dbReference type="SUPFAM" id="SSF46689">
    <property type="entry name" value="Homeodomain-like"/>
    <property type="match status" value="1"/>
</dbReference>
<dbReference type="Proteomes" id="UP000444960">
    <property type="component" value="Unassembled WGS sequence"/>
</dbReference>
<keyword evidence="1 2" id="KW-0238">DNA-binding</keyword>
<dbReference type="Pfam" id="PF00440">
    <property type="entry name" value="TetR_N"/>
    <property type="match status" value="1"/>
</dbReference>
<evidence type="ECO:0000256" key="1">
    <source>
        <dbReference type="ARBA" id="ARBA00023125"/>
    </source>
</evidence>
<dbReference type="AlphaFoldDB" id="A0A7I9VFP9"/>
<dbReference type="InterPro" id="IPR009057">
    <property type="entry name" value="Homeodomain-like_sf"/>
</dbReference>
<dbReference type="PANTHER" id="PTHR30055">
    <property type="entry name" value="HTH-TYPE TRANSCRIPTIONAL REGULATOR RUTR"/>
    <property type="match status" value="1"/>
</dbReference>
<dbReference type="PROSITE" id="PS50977">
    <property type="entry name" value="HTH_TETR_2"/>
    <property type="match status" value="1"/>
</dbReference>
<proteinExistence type="predicted"/>
<evidence type="ECO:0000256" key="2">
    <source>
        <dbReference type="PROSITE-ProRule" id="PRU00335"/>
    </source>
</evidence>
<dbReference type="PANTHER" id="PTHR30055:SF226">
    <property type="entry name" value="HTH-TYPE TRANSCRIPTIONAL REGULATOR PKSA"/>
    <property type="match status" value="1"/>
</dbReference>
<dbReference type="InterPro" id="IPR050109">
    <property type="entry name" value="HTH-type_TetR-like_transc_reg"/>
</dbReference>
<reference evidence="5" key="1">
    <citation type="submission" date="2019-06" db="EMBL/GenBank/DDBJ databases">
        <title>Gordonia isolated from sludge of a wastewater treatment plant.</title>
        <authorList>
            <person name="Tamura T."/>
            <person name="Aoyama K."/>
            <person name="Kang Y."/>
            <person name="Saito S."/>
            <person name="Akiyama N."/>
            <person name="Yazawa K."/>
            <person name="Gonoi T."/>
            <person name="Mikami Y."/>
        </authorList>
    </citation>
    <scope>NUCLEOTIDE SEQUENCE [LARGE SCALE GENOMIC DNA]</scope>
    <source>
        <strain evidence="5">NBRC 107696</strain>
    </source>
</reference>
<sequence length="207" mass="23125">MTESRSYRGQPVDDRRRQRRTRFLDSALALFGTQGYAASSIPAVCRHASLSSRQFYESFTDREDLLKAVYDDIQDATMSAVSDAVVAALERHARLDDVLEAGVAAFVDYYADSPERIRLSFVEVVGVSPAFEVYRRERRLKWADLLAAVSDRAAQQGLPVADTDPLVWSAYLGAVNFAIVENAENPDTTVDDVMRVMRRMLRPGVLG</sequence>
<comment type="caution">
    <text evidence="4">The sequence shown here is derived from an EMBL/GenBank/DDBJ whole genome shotgun (WGS) entry which is preliminary data.</text>
</comment>
<feature type="domain" description="HTH tetR-type" evidence="3">
    <location>
        <begin position="17"/>
        <end position="77"/>
    </location>
</feature>
<protein>
    <submittedName>
        <fullName evidence="4">TetR family transcriptional regulator</fullName>
    </submittedName>
</protein>
<dbReference type="Gene3D" id="1.10.357.10">
    <property type="entry name" value="Tetracycline Repressor, domain 2"/>
    <property type="match status" value="1"/>
</dbReference>
<evidence type="ECO:0000313" key="5">
    <source>
        <dbReference type="Proteomes" id="UP000444960"/>
    </source>
</evidence>
<feature type="DNA-binding region" description="H-T-H motif" evidence="2">
    <location>
        <begin position="40"/>
        <end position="59"/>
    </location>
</feature>
<evidence type="ECO:0000259" key="3">
    <source>
        <dbReference type="PROSITE" id="PS50977"/>
    </source>
</evidence>
<organism evidence="4 5">
    <name type="scientific">Gordonia spumicola</name>
    <dbReference type="NCBI Taxonomy" id="589161"/>
    <lineage>
        <taxon>Bacteria</taxon>
        <taxon>Bacillati</taxon>
        <taxon>Actinomycetota</taxon>
        <taxon>Actinomycetes</taxon>
        <taxon>Mycobacteriales</taxon>
        <taxon>Gordoniaceae</taxon>
        <taxon>Gordonia</taxon>
    </lineage>
</organism>
<dbReference type="OrthoDB" id="4331447at2"/>
<dbReference type="RefSeq" id="WP_161897357.1">
    <property type="nucleotide sequence ID" value="NZ_BJOV01000005.1"/>
</dbReference>
<dbReference type="InterPro" id="IPR001647">
    <property type="entry name" value="HTH_TetR"/>
</dbReference>
<accession>A0A7I9VFP9</accession>
<name>A0A7I9VFP9_9ACTN</name>
<dbReference type="EMBL" id="BJOV01000005">
    <property type="protein sequence ID" value="GEE03921.1"/>
    <property type="molecule type" value="Genomic_DNA"/>
</dbReference>
<dbReference type="GO" id="GO:0003700">
    <property type="term" value="F:DNA-binding transcription factor activity"/>
    <property type="evidence" value="ECO:0007669"/>
    <property type="project" value="TreeGrafter"/>
</dbReference>
<dbReference type="InterPro" id="IPR036271">
    <property type="entry name" value="Tet_transcr_reg_TetR-rel_C_sf"/>
</dbReference>
<evidence type="ECO:0000313" key="4">
    <source>
        <dbReference type="EMBL" id="GEE03921.1"/>
    </source>
</evidence>
<dbReference type="GO" id="GO:0000976">
    <property type="term" value="F:transcription cis-regulatory region binding"/>
    <property type="evidence" value="ECO:0007669"/>
    <property type="project" value="TreeGrafter"/>
</dbReference>
<keyword evidence="5" id="KW-1185">Reference proteome</keyword>
<dbReference type="SUPFAM" id="SSF48498">
    <property type="entry name" value="Tetracyclin repressor-like, C-terminal domain"/>
    <property type="match status" value="1"/>
</dbReference>